<dbReference type="FunFam" id="1.10.10.60:FF:000141">
    <property type="entry name" value="TetR family transcriptional regulator"/>
    <property type="match status" value="1"/>
</dbReference>
<accession>A0A402AAG0</accession>
<organism evidence="6 7">
    <name type="scientific">Tengunoibacter tsumagoiensis</name>
    <dbReference type="NCBI Taxonomy" id="2014871"/>
    <lineage>
        <taxon>Bacteria</taxon>
        <taxon>Bacillati</taxon>
        <taxon>Chloroflexota</taxon>
        <taxon>Ktedonobacteria</taxon>
        <taxon>Ktedonobacterales</taxon>
        <taxon>Dictyobacteraceae</taxon>
        <taxon>Tengunoibacter</taxon>
    </lineage>
</organism>
<keyword evidence="3" id="KW-0804">Transcription</keyword>
<dbReference type="PROSITE" id="PS50977">
    <property type="entry name" value="HTH_TETR_2"/>
    <property type="match status" value="1"/>
</dbReference>
<keyword evidence="1" id="KW-0805">Transcription regulation</keyword>
<dbReference type="GO" id="GO:0045892">
    <property type="term" value="P:negative regulation of DNA-templated transcription"/>
    <property type="evidence" value="ECO:0007669"/>
    <property type="project" value="UniProtKB-ARBA"/>
</dbReference>
<protein>
    <recommendedName>
        <fullName evidence="5">HTH tetR-type domain-containing protein</fullName>
    </recommendedName>
</protein>
<dbReference type="InterPro" id="IPR001647">
    <property type="entry name" value="HTH_TetR"/>
</dbReference>
<dbReference type="SUPFAM" id="SSF48498">
    <property type="entry name" value="Tetracyclin repressor-like, C-terminal domain"/>
    <property type="match status" value="1"/>
</dbReference>
<evidence type="ECO:0000256" key="2">
    <source>
        <dbReference type="ARBA" id="ARBA00023125"/>
    </source>
</evidence>
<feature type="domain" description="HTH tetR-type" evidence="5">
    <location>
        <begin position="16"/>
        <end position="76"/>
    </location>
</feature>
<dbReference type="Proteomes" id="UP000287352">
    <property type="component" value="Unassembled WGS sequence"/>
</dbReference>
<evidence type="ECO:0000259" key="5">
    <source>
        <dbReference type="PROSITE" id="PS50977"/>
    </source>
</evidence>
<dbReference type="PRINTS" id="PR00455">
    <property type="entry name" value="HTHTETR"/>
</dbReference>
<dbReference type="AlphaFoldDB" id="A0A402AAG0"/>
<dbReference type="InterPro" id="IPR036271">
    <property type="entry name" value="Tet_transcr_reg_TetR-rel_C_sf"/>
</dbReference>
<dbReference type="InterPro" id="IPR009057">
    <property type="entry name" value="Homeodomain-like_sf"/>
</dbReference>
<evidence type="ECO:0000256" key="4">
    <source>
        <dbReference type="PROSITE-ProRule" id="PRU00335"/>
    </source>
</evidence>
<evidence type="ECO:0000256" key="1">
    <source>
        <dbReference type="ARBA" id="ARBA00023015"/>
    </source>
</evidence>
<evidence type="ECO:0000313" key="7">
    <source>
        <dbReference type="Proteomes" id="UP000287352"/>
    </source>
</evidence>
<dbReference type="Gene3D" id="1.10.357.10">
    <property type="entry name" value="Tetracycline Repressor, domain 2"/>
    <property type="match status" value="1"/>
</dbReference>
<proteinExistence type="predicted"/>
<feature type="DNA-binding region" description="H-T-H motif" evidence="4">
    <location>
        <begin position="39"/>
        <end position="58"/>
    </location>
</feature>
<keyword evidence="7" id="KW-1185">Reference proteome</keyword>
<dbReference type="EMBL" id="BIFR01000002">
    <property type="protein sequence ID" value="GCE16154.1"/>
    <property type="molecule type" value="Genomic_DNA"/>
</dbReference>
<comment type="caution">
    <text evidence="6">The sequence shown here is derived from an EMBL/GenBank/DDBJ whole genome shotgun (WGS) entry which is preliminary data.</text>
</comment>
<name>A0A402AAG0_9CHLR</name>
<keyword evidence="2 4" id="KW-0238">DNA-binding</keyword>
<dbReference type="OrthoDB" id="9809994at2"/>
<dbReference type="GO" id="GO:0003677">
    <property type="term" value="F:DNA binding"/>
    <property type="evidence" value="ECO:0007669"/>
    <property type="project" value="UniProtKB-UniRule"/>
</dbReference>
<gene>
    <name evidence="6" type="ORF">KTT_60130</name>
</gene>
<evidence type="ECO:0000256" key="3">
    <source>
        <dbReference type="ARBA" id="ARBA00023163"/>
    </source>
</evidence>
<dbReference type="SUPFAM" id="SSF46689">
    <property type="entry name" value="Homeodomain-like"/>
    <property type="match status" value="1"/>
</dbReference>
<dbReference type="Pfam" id="PF00440">
    <property type="entry name" value="TetR_N"/>
    <property type="match status" value="1"/>
</dbReference>
<dbReference type="Gene3D" id="1.10.10.60">
    <property type="entry name" value="Homeodomain-like"/>
    <property type="match status" value="1"/>
</dbReference>
<dbReference type="PANTHER" id="PTHR47506">
    <property type="entry name" value="TRANSCRIPTIONAL REGULATORY PROTEIN"/>
    <property type="match status" value="1"/>
</dbReference>
<evidence type="ECO:0000313" key="6">
    <source>
        <dbReference type="EMBL" id="GCE16154.1"/>
    </source>
</evidence>
<reference evidence="7" key="1">
    <citation type="submission" date="2018-12" db="EMBL/GenBank/DDBJ databases">
        <title>Tengunoibacter tsumagoiensis gen. nov., sp. nov., Dictyobacter kobayashii sp. nov., D. alpinus sp. nov., and D. joshuensis sp. nov. and description of Dictyobacteraceae fam. nov. within the order Ktedonobacterales isolated from Tengu-no-mugimeshi.</title>
        <authorList>
            <person name="Wang C.M."/>
            <person name="Zheng Y."/>
            <person name="Sakai Y."/>
            <person name="Toyoda A."/>
            <person name="Minakuchi Y."/>
            <person name="Abe K."/>
            <person name="Yokota A."/>
            <person name="Yabe S."/>
        </authorList>
    </citation>
    <scope>NUCLEOTIDE SEQUENCE [LARGE SCALE GENOMIC DNA]</scope>
    <source>
        <strain evidence="7">Uno3</strain>
    </source>
</reference>
<dbReference type="PANTHER" id="PTHR47506:SF6">
    <property type="entry name" value="HTH-TYPE TRANSCRIPTIONAL REPRESSOR NEMR"/>
    <property type="match status" value="1"/>
</dbReference>
<sequence>MQEAYVAQSLKEKHRQEREMLILEKAEEVFLEKGYYDTSMEEIAARVGIAKGTIYLHFARKDDLVVAIIQRDLEIFLNTIDAQIALVPTAREKLEVFIRAIYSGLFSKHTYLLSNMYNAIDIKRMIEEKQGCLRGLWEGLSSRVTYLLDEGKEWGEFDKQISTITMLRAFFALFTPRSYIHIYKQENPEEIVTSLIHIYFRGIAAPSPC</sequence>